<evidence type="ECO:0000313" key="2">
    <source>
        <dbReference type="Proteomes" id="UP000001312"/>
    </source>
</evidence>
<dbReference type="Proteomes" id="UP000001312">
    <property type="component" value="Unassembled WGS sequence"/>
</dbReference>
<dbReference type="AlphaFoldDB" id="A7EHQ3"/>
<dbReference type="InParanoid" id="A7EHQ3"/>
<sequence length="225" mass="25020">MMLDALLNDLSKSCEAPGLFFITHGEPFEPITLAFSSFLGLFLDPRPESLEIKVNFDASRFTIHDARCLQVRSHIFNGSLPKHLRLSFQCANASHDADENSERSMILILKLRSQTVDASELSSTGTKLTAAIYVSIPSTQPSHAQEFRRMLKCPLPTHHFRVTSEDLTWYGKVSTNVIPVHTTLEVVASPPCSGYPLSTLACRLRAETKNLHLYTGTDIALLSNF</sequence>
<accession>A7EHQ3</accession>
<gene>
    <name evidence="1" type="ORF">SS1G_04845</name>
</gene>
<dbReference type="GeneID" id="5489637"/>
<dbReference type="RefSeq" id="XP_001593418.1">
    <property type="nucleotide sequence ID" value="XM_001593368.1"/>
</dbReference>
<dbReference type="HOGENOM" id="CLU_1230547_0_0_1"/>
<dbReference type="KEGG" id="ssl:SS1G_04845"/>
<dbReference type="EMBL" id="CH476626">
    <property type="protein sequence ID" value="EDO02369.1"/>
    <property type="molecule type" value="Genomic_DNA"/>
</dbReference>
<keyword evidence="2" id="KW-1185">Reference proteome</keyword>
<protein>
    <submittedName>
        <fullName evidence="1">Uncharacterized protein</fullName>
    </submittedName>
</protein>
<evidence type="ECO:0000313" key="1">
    <source>
        <dbReference type="EMBL" id="EDO02369.1"/>
    </source>
</evidence>
<reference evidence="2" key="1">
    <citation type="journal article" date="2011" name="PLoS Genet.">
        <title>Genomic analysis of the necrotrophic fungal pathogens Sclerotinia sclerotiorum and Botrytis cinerea.</title>
        <authorList>
            <person name="Amselem J."/>
            <person name="Cuomo C.A."/>
            <person name="van Kan J.A."/>
            <person name="Viaud M."/>
            <person name="Benito E.P."/>
            <person name="Couloux A."/>
            <person name="Coutinho P.M."/>
            <person name="de Vries R.P."/>
            <person name="Dyer P.S."/>
            <person name="Fillinger S."/>
            <person name="Fournier E."/>
            <person name="Gout L."/>
            <person name="Hahn M."/>
            <person name="Kohn L."/>
            <person name="Lapalu N."/>
            <person name="Plummer K.M."/>
            <person name="Pradier J.M."/>
            <person name="Quevillon E."/>
            <person name="Sharon A."/>
            <person name="Simon A."/>
            <person name="ten Have A."/>
            <person name="Tudzynski B."/>
            <person name="Tudzynski P."/>
            <person name="Wincker P."/>
            <person name="Andrew M."/>
            <person name="Anthouard V."/>
            <person name="Beever R.E."/>
            <person name="Beffa R."/>
            <person name="Benoit I."/>
            <person name="Bouzid O."/>
            <person name="Brault B."/>
            <person name="Chen Z."/>
            <person name="Choquer M."/>
            <person name="Collemare J."/>
            <person name="Cotton P."/>
            <person name="Danchin E.G."/>
            <person name="Da Silva C."/>
            <person name="Gautier A."/>
            <person name="Giraud C."/>
            <person name="Giraud T."/>
            <person name="Gonzalez C."/>
            <person name="Grossetete S."/>
            <person name="Guldener U."/>
            <person name="Henrissat B."/>
            <person name="Howlett B.J."/>
            <person name="Kodira C."/>
            <person name="Kretschmer M."/>
            <person name="Lappartient A."/>
            <person name="Leroch M."/>
            <person name="Levis C."/>
            <person name="Mauceli E."/>
            <person name="Neuveglise C."/>
            <person name="Oeser B."/>
            <person name="Pearson M."/>
            <person name="Poulain J."/>
            <person name="Poussereau N."/>
            <person name="Quesneville H."/>
            <person name="Rascle C."/>
            <person name="Schumacher J."/>
            <person name="Segurens B."/>
            <person name="Sexton A."/>
            <person name="Silva E."/>
            <person name="Sirven C."/>
            <person name="Soanes D.M."/>
            <person name="Talbot N.J."/>
            <person name="Templeton M."/>
            <person name="Yandava C."/>
            <person name="Yarden O."/>
            <person name="Zeng Q."/>
            <person name="Rollins J.A."/>
            <person name="Lebrun M.H."/>
            <person name="Dickman M."/>
        </authorList>
    </citation>
    <scope>NUCLEOTIDE SEQUENCE [LARGE SCALE GENOMIC DNA]</scope>
    <source>
        <strain evidence="2">ATCC 18683 / 1980 / Ss-1</strain>
    </source>
</reference>
<name>A7EHQ3_SCLS1</name>
<proteinExistence type="predicted"/>
<organism evidence="1 2">
    <name type="scientific">Sclerotinia sclerotiorum (strain ATCC 18683 / 1980 / Ss-1)</name>
    <name type="common">White mold</name>
    <name type="synonym">Whetzelinia sclerotiorum</name>
    <dbReference type="NCBI Taxonomy" id="665079"/>
    <lineage>
        <taxon>Eukaryota</taxon>
        <taxon>Fungi</taxon>
        <taxon>Dikarya</taxon>
        <taxon>Ascomycota</taxon>
        <taxon>Pezizomycotina</taxon>
        <taxon>Leotiomycetes</taxon>
        <taxon>Helotiales</taxon>
        <taxon>Sclerotiniaceae</taxon>
        <taxon>Sclerotinia</taxon>
    </lineage>
</organism>